<feature type="chain" id="PRO_5013682596" evidence="1">
    <location>
        <begin position="20"/>
        <end position="463"/>
    </location>
</feature>
<protein>
    <submittedName>
        <fullName evidence="3">DUF1311 domain-containing protein</fullName>
    </submittedName>
</protein>
<evidence type="ECO:0000256" key="1">
    <source>
        <dbReference type="SAM" id="SignalP"/>
    </source>
</evidence>
<feature type="domain" description="Lysozyme inhibitor LprI-like N-terminal" evidence="2">
    <location>
        <begin position="24"/>
        <end position="111"/>
    </location>
</feature>
<dbReference type="KEGG" id="mtw:CQW49_04215"/>
<dbReference type="InterPro" id="IPR052755">
    <property type="entry name" value="Lysozyme_Inhibitor_LprI"/>
</dbReference>
<accession>A0A2D2CWX4</accession>
<dbReference type="Pfam" id="PF07007">
    <property type="entry name" value="LprI"/>
    <property type="match status" value="1"/>
</dbReference>
<evidence type="ECO:0000259" key="2">
    <source>
        <dbReference type="Pfam" id="PF07007"/>
    </source>
</evidence>
<reference evidence="4" key="1">
    <citation type="submission" date="2017-10" db="EMBL/GenBank/DDBJ databases">
        <title>Completed PacBio SMRT sequence of Methylosinus trichosporium OB3b reveals presence of a third large plasmid.</title>
        <authorList>
            <person name="Charles T.C."/>
            <person name="Lynch M.D.J."/>
            <person name="Heil J.R."/>
            <person name="Cheng J."/>
        </authorList>
    </citation>
    <scope>NUCLEOTIDE SEQUENCE [LARGE SCALE GENOMIC DNA]</scope>
    <source>
        <strain evidence="4">OB3b</strain>
    </source>
</reference>
<organism evidence="3 4">
    <name type="scientific">Methylosinus trichosporium (strain ATCC 35070 / NCIMB 11131 / UNIQEM 75 / OB3b)</name>
    <dbReference type="NCBI Taxonomy" id="595536"/>
    <lineage>
        <taxon>Bacteria</taxon>
        <taxon>Pseudomonadati</taxon>
        <taxon>Pseudomonadota</taxon>
        <taxon>Alphaproteobacteria</taxon>
        <taxon>Hyphomicrobiales</taxon>
        <taxon>Methylocystaceae</taxon>
        <taxon>Methylosinus</taxon>
    </lineage>
</organism>
<evidence type="ECO:0000313" key="3">
    <source>
        <dbReference type="EMBL" id="ATQ67184.1"/>
    </source>
</evidence>
<feature type="signal peptide" evidence="1">
    <location>
        <begin position="1"/>
        <end position="19"/>
    </location>
</feature>
<dbReference type="PANTHER" id="PTHR37549:SF1">
    <property type="entry name" value="LIPOPROTEIN LPRI"/>
    <property type="match status" value="1"/>
</dbReference>
<gene>
    <name evidence="3" type="ORF">CQW49_04215</name>
</gene>
<sequence>MIPFRLLLAALPLAGPVHAQSFDCAAARTMVERLVCADRRLGALDAELGAAVKASLAADPAKRAERLAEARRWIIERDRLCPPPAREPVGEAKAQAVACLAAAYQARLAALRAPPADDSKTAACRTLGERYRAVLASDPGAPFRTSFYAASPLAVLSATQGSGVTIASPVAELGQYSRRAFTDWSKAQPQPFTVTEPVLKALDELSAFGLRIERLPGHNFYSAGVIEGTAACYSTVYFIVEGARAHLAVGPASWEGEGGAGCGVSRSFGSIDGAPAAFEESHDYTPSLISAVSVTPWRDAAFGETCSVDLRFAPRFTAASQYNDWDVHCDGADCERLRGAALALVEAAQADPLGARARALARLTAGQILEFSRAEAVNGPPAEALSPAEAAEPSSYTDNAPLLLPLVDEGRVYLAALGHFTVGWRVFADWRVGLKQIDKDALTERAVFAIGMTKGELRSVETR</sequence>
<dbReference type="PANTHER" id="PTHR37549">
    <property type="entry name" value="LIPOPROTEIN LPRI"/>
    <property type="match status" value="1"/>
</dbReference>
<name>A0A2D2CWX4_METT3</name>
<keyword evidence="4" id="KW-1185">Reference proteome</keyword>
<dbReference type="InterPro" id="IPR009739">
    <property type="entry name" value="LprI-like_N"/>
</dbReference>
<dbReference type="EMBL" id="CP023737">
    <property type="protein sequence ID" value="ATQ67184.1"/>
    <property type="molecule type" value="Genomic_DNA"/>
</dbReference>
<dbReference type="GO" id="GO:0005576">
    <property type="term" value="C:extracellular region"/>
    <property type="evidence" value="ECO:0007669"/>
    <property type="project" value="TreeGrafter"/>
</dbReference>
<dbReference type="AlphaFoldDB" id="A0A2D2CWX4"/>
<keyword evidence="1" id="KW-0732">Signal</keyword>
<dbReference type="Proteomes" id="UP000230709">
    <property type="component" value="Chromosome"/>
</dbReference>
<proteinExistence type="predicted"/>
<evidence type="ECO:0000313" key="4">
    <source>
        <dbReference type="Proteomes" id="UP000230709"/>
    </source>
</evidence>